<comment type="function">
    <text evidence="2">Pyridoxal 5'-phosphate (PLP)-binding protein, which is involved in PLP homeostasis.</text>
</comment>
<comment type="cofactor">
    <cofactor evidence="3">
        <name>pyridoxal 5'-phosphate</name>
        <dbReference type="ChEBI" id="CHEBI:597326"/>
    </cofactor>
</comment>
<dbReference type="HAMAP" id="MF_02087">
    <property type="entry name" value="PLP_homeostasis"/>
    <property type="match status" value="1"/>
</dbReference>
<evidence type="ECO:0000313" key="6">
    <source>
        <dbReference type="EMBL" id="ADI20263.1"/>
    </source>
</evidence>
<dbReference type="Gene3D" id="3.20.20.10">
    <property type="entry name" value="Alanine racemase"/>
    <property type="match status" value="1"/>
</dbReference>
<reference evidence="6" key="1">
    <citation type="journal article" date="2011" name="Environ. Microbiol.">
        <title>Time-series analyses of Monterey Bay coastal microbial picoplankton using a 'genome proxy' microarray.</title>
        <authorList>
            <person name="Rich V.I."/>
            <person name="Pham V.D."/>
            <person name="Eppley J."/>
            <person name="Shi Y."/>
            <person name="DeLong E.F."/>
        </authorList>
    </citation>
    <scope>NUCLEOTIDE SEQUENCE</scope>
</reference>
<dbReference type="GO" id="GO:0030170">
    <property type="term" value="F:pyridoxal phosphate binding"/>
    <property type="evidence" value="ECO:0007669"/>
    <property type="project" value="UniProtKB-UniRule"/>
</dbReference>
<dbReference type="InterPro" id="IPR029066">
    <property type="entry name" value="PLP-binding_barrel"/>
</dbReference>
<organism evidence="6">
    <name type="scientific">uncultured Sphingobacterium sp. EB080_L08E11</name>
    <dbReference type="NCBI Taxonomy" id="710992"/>
    <lineage>
        <taxon>Bacteria</taxon>
        <taxon>Pseudomonadati</taxon>
        <taxon>Bacteroidota</taxon>
        <taxon>Sphingobacteriia</taxon>
        <taxon>Sphingobacteriales</taxon>
        <taxon>Sphingobacteriaceae</taxon>
        <taxon>Sphingobacterium</taxon>
        <taxon>environmental samples</taxon>
    </lineage>
</organism>
<evidence type="ECO:0000256" key="2">
    <source>
        <dbReference type="HAMAP-Rule" id="MF_02087"/>
    </source>
</evidence>
<proteinExistence type="inferred from homology"/>
<protein>
    <recommendedName>
        <fullName evidence="2">Pyridoxal phosphate homeostasis protein</fullName>
        <shortName evidence="2">PLP homeostasis protein</shortName>
    </recommendedName>
</protein>
<evidence type="ECO:0000256" key="4">
    <source>
        <dbReference type="RuleBase" id="RU004514"/>
    </source>
</evidence>
<dbReference type="CDD" id="cd00635">
    <property type="entry name" value="PLPDE_III_YBL036c_like"/>
    <property type="match status" value="1"/>
</dbReference>
<dbReference type="PANTHER" id="PTHR10146">
    <property type="entry name" value="PROLINE SYNTHETASE CO-TRANSCRIBED BACTERIAL HOMOLOG PROTEIN"/>
    <property type="match status" value="1"/>
</dbReference>
<evidence type="ECO:0000256" key="3">
    <source>
        <dbReference type="PIRSR" id="PIRSR004848-1"/>
    </source>
</evidence>
<comment type="similarity">
    <text evidence="2 4">Belongs to the pyridoxal phosphate-binding protein YggS/PROSC family.</text>
</comment>
<dbReference type="PANTHER" id="PTHR10146:SF14">
    <property type="entry name" value="PYRIDOXAL PHOSPHATE HOMEOSTASIS PROTEIN"/>
    <property type="match status" value="1"/>
</dbReference>
<dbReference type="EMBL" id="GU474939">
    <property type="protein sequence ID" value="ADI20263.1"/>
    <property type="molecule type" value="Genomic_DNA"/>
</dbReference>
<accession>E0Y0S2</accession>
<sequence>MTRIQSALTTVRASLQEGVQLVAVSKTKPVELLFEAYEAGQRDFGENKVQEMALKAEAMPKDIRWHMIGHVQTNKIKYMAPFVHMVHGVDREKVLRELDKHAKKVDRTINCLLQVHIAQEETKFGWSIAELEEVLPTLSVYSNIKVCGLMGMASNTDNKDQIGKEFSGLSNFYNAHAQKQGWNTLSIGMSGDYTIAMAHGATHVRIGSSIFGARTYTP</sequence>
<dbReference type="FunFam" id="3.20.20.10:FF:000018">
    <property type="entry name" value="Pyridoxal phosphate homeostasis protein"/>
    <property type="match status" value="1"/>
</dbReference>
<name>E0Y0S2_9SPHI</name>
<dbReference type="InterPro" id="IPR011078">
    <property type="entry name" value="PyrdxlP_homeostasis"/>
</dbReference>
<evidence type="ECO:0000259" key="5">
    <source>
        <dbReference type="Pfam" id="PF01168"/>
    </source>
</evidence>
<dbReference type="Pfam" id="PF01168">
    <property type="entry name" value="Ala_racemase_N"/>
    <property type="match status" value="1"/>
</dbReference>
<keyword evidence="1 2" id="KW-0663">Pyridoxal phosphate</keyword>
<dbReference type="PIRSF" id="PIRSF004848">
    <property type="entry name" value="YBL036c_PLPDEIII"/>
    <property type="match status" value="1"/>
</dbReference>
<evidence type="ECO:0000256" key="1">
    <source>
        <dbReference type="ARBA" id="ARBA00022898"/>
    </source>
</evidence>
<dbReference type="SUPFAM" id="SSF51419">
    <property type="entry name" value="PLP-binding barrel"/>
    <property type="match status" value="1"/>
</dbReference>
<feature type="domain" description="Alanine racemase N-terminal" evidence="5">
    <location>
        <begin position="3"/>
        <end position="214"/>
    </location>
</feature>
<dbReference type="AlphaFoldDB" id="E0Y0S2"/>
<dbReference type="InterPro" id="IPR001608">
    <property type="entry name" value="Ala_racemase_N"/>
</dbReference>
<feature type="modified residue" description="N6-(pyridoxal phosphate)lysine" evidence="2 3">
    <location>
        <position position="26"/>
    </location>
</feature>
<dbReference type="NCBIfam" id="TIGR00044">
    <property type="entry name" value="YggS family pyridoxal phosphate-dependent enzyme"/>
    <property type="match status" value="1"/>
</dbReference>